<comment type="caution">
    <text evidence="9">The sequence shown here is derived from an EMBL/GenBank/DDBJ whole genome shotgun (WGS) entry which is preliminary data.</text>
</comment>
<dbReference type="GO" id="GO:0032418">
    <property type="term" value="P:lysosome localization"/>
    <property type="evidence" value="ECO:0007669"/>
    <property type="project" value="InterPro"/>
</dbReference>
<dbReference type="GO" id="GO:0030672">
    <property type="term" value="C:synaptic vesicle membrane"/>
    <property type="evidence" value="ECO:0007669"/>
    <property type="project" value="TreeGrafter"/>
</dbReference>
<dbReference type="GO" id="GO:1903744">
    <property type="term" value="P:positive regulation of anterograde synaptic vesicle transport"/>
    <property type="evidence" value="ECO:0007669"/>
    <property type="project" value="TreeGrafter"/>
</dbReference>
<dbReference type="GO" id="GO:0071203">
    <property type="term" value="C:WASH complex"/>
    <property type="evidence" value="ECO:0007669"/>
    <property type="project" value="InterPro"/>
</dbReference>
<keyword evidence="4" id="KW-0472">Membrane</keyword>
<keyword evidence="10" id="KW-1185">Reference proteome</keyword>
<feature type="region of interest" description="Disordered" evidence="8">
    <location>
        <begin position="412"/>
        <end position="443"/>
    </location>
</feature>
<reference evidence="9" key="1">
    <citation type="submission" date="2021-09" db="EMBL/GenBank/DDBJ databases">
        <authorList>
            <consortium name="Pathogen Informatics"/>
        </authorList>
    </citation>
    <scope>NUCLEOTIDE SEQUENCE</scope>
</reference>
<dbReference type="InterPro" id="IPR018780">
    <property type="entry name" value="TBORCS5"/>
</dbReference>
<evidence type="ECO:0000256" key="8">
    <source>
        <dbReference type="SAM" id="MobiDB-lite"/>
    </source>
</evidence>
<dbReference type="EMBL" id="CAKAEH010000755">
    <property type="protein sequence ID" value="CAG9531808.1"/>
    <property type="molecule type" value="Genomic_DNA"/>
</dbReference>
<keyword evidence="7" id="KW-0175">Coiled coil</keyword>
<proteinExistence type="inferred from homology"/>
<dbReference type="Proteomes" id="UP000746747">
    <property type="component" value="Unassembled WGS sequence"/>
</dbReference>
<dbReference type="OrthoDB" id="10035640at2759"/>
<keyword evidence="6" id="KW-0449">Lipoprotein</keyword>
<accession>A0A8J2Q1C5</accession>
<comment type="subcellular location">
    <subcellularLocation>
        <location evidence="1">Lysosome membrane</location>
        <topology evidence="1">Lipid-anchor</topology>
        <orientation evidence="1">Cytoplasmic side</orientation>
    </subcellularLocation>
</comment>
<evidence type="ECO:0000313" key="10">
    <source>
        <dbReference type="Proteomes" id="UP000746747"/>
    </source>
</evidence>
<dbReference type="GO" id="GO:0099078">
    <property type="term" value="C:BORC complex"/>
    <property type="evidence" value="ECO:0007669"/>
    <property type="project" value="TreeGrafter"/>
</dbReference>
<dbReference type="AlphaFoldDB" id="A0A8J2Q1C5"/>
<dbReference type="CDD" id="cd22789">
    <property type="entry name" value="BORCS5-like"/>
    <property type="match status" value="1"/>
</dbReference>
<evidence type="ECO:0000256" key="4">
    <source>
        <dbReference type="ARBA" id="ARBA00023136"/>
    </source>
</evidence>
<dbReference type="Pfam" id="PF10158">
    <property type="entry name" value="LOH1CR12"/>
    <property type="match status" value="1"/>
</dbReference>
<dbReference type="GO" id="GO:0098574">
    <property type="term" value="C:cytoplasmic side of lysosomal membrane"/>
    <property type="evidence" value="ECO:0007669"/>
    <property type="project" value="TreeGrafter"/>
</dbReference>
<protein>
    <recommendedName>
        <fullName evidence="3">BLOC-1-related complex subunit 5</fullName>
    </recommendedName>
</protein>
<evidence type="ECO:0000256" key="7">
    <source>
        <dbReference type="SAM" id="Coils"/>
    </source>
</evidence>
<organism evidence="9 10">
    <name type="scientific">Cercopithifilaria johnstoni</name>
    <dbReference type="NCBI Taxonomy" id="2874296"/>
    <lineage>
        <taxon>Eukaryota</taxon>
        <taxon>Metazoa</taxon>
        <taxon>Ecdysozoa</taxon>
        <taxon>Nematoda</taxon>
        <taxon>Chromadorea</taxon>
        <taxon>Rhabditida</taxon>
        <taxon>Spirurina</taxon>
        <taxon>Spiruromorpha</taxon>
        <taxon>Filarioidea</taxon>
        <taxon>Onchocercidae</taxon>
        <taxon>Cercopithifilaria</taxon>
    </lineage>
</organism>
<feature type="region of interest" description="Disordered" evidence="8">
    <location>
        <begin position="1"/>
        <end position="29"/>
    </location>
</feature>
<feature type="compositionally biased region" description="Low complexity" evidence="8">
    <location>
        <begin position="427"/>
        <end position="443"/>
    </location>
</feature>
<comment type="similarity">
    <text evidence="2">Belongs to the BORCS5 family.</text>
</comment>
<dbReference type="GO" id="GO:0072384">
    <property type="term" value="P:organelle transport along microtubule"/>
    <property type="evidence" value="ECO:0007669"/>
    <property type="project" value="TreeGrafter"/>
</dbReference>
<evidence type="ECO:0000256" key="5">
    <source>
        <dbReference type="ARBA" id="ARBA00023228"/>
    </source>
</evidence>
<dbReference type="PANTHER" id="PTHR31634:SF2">
    <property type="entry name" value="BLOC-1-RELATED COMPLEX SUBUNIT 5"/>
    <property type="match status" value="1"/>
</dbReference>
<gene>
    <name evidence="9" type="ORF">CJOHNSTONI_LOCUS2182</name>
</gene>
<sequence length="443" mass="50253">MGNGLSSNGSNTSPSHSFLSNKRSNAKTKGKVIVVKQRTNSMGPSCSRNDDIMKRFLEIPKFYPILKSSLNQPGLRDQPETIFKINARPLLKFAYRLQEHLSRCANAVVMRQESLGNSMKDVDRDIALLLVQFNDRKRSMDRFQNYLEKISDLQMHISNFRFLFQDLMSAVETLNEILPEQRRLPLLDIDRLVNVPKSALNGKYIPETESNTYSADNNQDDLHIKPVEEMKPLGTKQIVAFVNYFLMRNVEMLQNFVSNVERRIVDMERRLNRVEVELKLLELKLDSVPGLQIIVSKATELSEKQQNDGPLFSGITMEDTMKKDRVVQNAEVVNSEPLSASSSTATLERPHELMVSKASSMKQNHCLHIRDDPRYAIYFKMLKMGVPECAVKQKMASQGIDTALLQTPDALSDLHEDTTASIEGNESTSTDNDDQNSISSSDY</sequence>
<dbReference type="PANTHER" id="PTHR31634">
    <property type="entry name" value="BLOC-1-RELATED COMPLEX SUBUNIT 5"/>
    <property type="match status" value="1"/>
</dbReference>
<dbReference type="Pfam" id="PF10152">
    <property type="entry name" value="CCDC53"/>
    <property type="match status" value="1"/>
</dbReference>
<evidence type="ECO:0000256" key="3">
    <source>
        <dbReference type="ARBA" id="ARBA00022300"/>
    </source>
</evidence>
<keyword evidence="5" id="KW-0458">Lysosome</keyword>
<evidence type="ECO:0000256" key="2">
    <source>
        <dbReference type="ARBA" id="ARBA00010235"/>
    </source>
</evidence>
<dbReference type="InterPro" id="IPR019309">
    <property type="entry name" value="WASHC3"/>
</dbReference>
<evidence type="ECO:0000256" key="6">
    <source>
        <dbReference type="ARBA" id="ARBA00023288"/>
    </source>
</evidence>
<feature type="compositionally biased region" description="Low complexity" evidence="8">
    <location>
        <begin position="1"/>
        <end position="17"/>
    </location>
</feature>
<feature type="coiled-coil region" evidence="7">
    <location>
        <begin position="250"/>
        <end position="284"/>
    </location>
</feature>
<evidence type="ECO:0000256" key="1">
    <source>
        <dbReference type="ARBA" id="ARBA00004122"/>
    </source>
</evidence>
<name>A0A8J2Q1C5_9BILA</name>
<evidence type="ECO:0000313" key="9">
    <source>
        <dbReference type="EMBL" id="CAG9531808.1"/>
    </source>
</evidence>